<keyword evidence="3" id="KW-1185">Reference proteome</keyword>
<reference evidence="2 3" key="1">
    <citation type="submission" date="2018-07" db="EMBL/GenBank/DDBJ databases">
        <title>Complete genome sequencing of Ornithinimicrobium sp. AMA3305.</title>
        <authorList>
            <person name="Bae J.-W."/>
        </authorList>
    </citation>
    <scope>NUCLEOTIDE SEQUENCE [LARGE SCALE GENOMIC DNA]</scope>
    <source>
        <strain evidence="2 3">AMA3305</strain>
    </source>
</reference>
<evidence type="ECO:0000256" key="1">
    <source>
        <dbReference type="SAM" id="MobiDB-lite"/>
    </source>
</evidence>
<sequence length="1369" mass="145721">MSAEQKLQWIALPQGTTPAGLPRLAAFLAPRLRSEGNVLADLPDLLAWPTHVAAATWHVEVDGTSFPASVAGPAPDADLWAALFPPETPVMPFRFADHADRPLVTYGVRAVLSDLRRLYATTAVHGADLVPLRRDEARGAPREERGHRVGLDELLGPFLRTLDGRLGEVRTTEDRKQFVGALLQDARARSAAARAGARGRAAPVEPMPPGSWSEHERALLFHTRPEQQPVDLPPDGTAYRDRVDLHQMLGALGDHPDLLRRLGLVVDLVLDEGLPRAAADAPGLLAVVPTLPAPAGQDGVSRSQLSHLTAYVHDDVPDDDPDHGTLFVAARAVPDPLGPAGGVPTGLAPVPQTAFALNQVDVDGALLKTLNLAATVARPASSPAERPLGQPDAAGLPALRTTGLGLVHTGRAGSLQQEFVRALEHDTLAELDEVTELHAEDLVRGHRLDVLDTTTGPHWRSLHARVLTARAERFAGTLAPMPGEGFLTVSLAGPPVPPGTDPDPDSELYVPEVLATWDGWSLSAPRPGASLSRDARAPDEDAPETLPARVGNDPHTTMGLSLESRVAPGSLPRLRFGHAYRVRLREVDLAGGGLTLEEADSWLASPAAATPAVPAQGATPYLRFEPVPAPAVVPAQPFGEGASALRLVVRSDVGSDPQAYAAGSAGDLEELGLEPYRPHDDRHVAPPKAAFETVERHGMLDVAMSSDGTPPTPAQLDEIRAAFDIATREKGTFDDPGLPGARVVQIPAAPETGPEPRDAREPARYVVLDTPTVELPYLPDPLAAAVLLRGLPGTPEEGLRVETAGAVWHRPRPFRLRLTGTGDDGGAGTTWDEQTRVLTVRLPQATTLRVRLLSVVEQLDLMGILSWCEEELTGDDLDRAVGLIKTNSSWLVTPWHELELVHAVQHPLVVPDLDRLTGRRDVAQTSFDLAGLVPVDPASTDRVEVGGSWSEWVDEPGGPPRRVASASTAFALPLSRVTAAPPDDERAAVSLLGERMISFDTRPRERTARSWPQAHEFGDTRHRRVTWTATAASSFREDFPAAWLEQPGRTSVTGAGVELDVPSSAVPPPPAVLHAIPTLGWESTVEDGRTTVTRRGGGVRVWMARGWYASGDGELLGVVTGRPVVSPEVEDYDRISILAADPARRGTVPENLSADLLGGASTTSPFLPLPGGTRPVQVVGFEPAFDEASGRWYCDVDVDTGTAYQPFLRLSLVRYQPSSLPGCHLSAPVLVDILQTLPDRVATVVTGADDPANRTVTVAGPSYDAVADPDGVRTDGASLARMTVRVQRRDPAVADEELGWVDDGAGAVELDVTREGGTATWSGRIGVPDGGGPLRLLVLEEERWSTDPGVGEGTGTATRVVYAVHLPAT</sequence>
<name>A0A345NKH7_9MICO</name>
<organism evidence="2 3">
    <name type="scientific">Ornithinimicrobium avium</name>
    <dbReference type="NCBI Taxonomy" id="2283195"/>
    <lineage>
        <taxon>Bacteria</taxon>
        <taxon>Bacillati</taxon>
        <taxon>Actinomycetota</taxon>
        <taxon>Actinomycetes</taxon>
        <taxon>Micrococcales</taxon>
        <taxon>Ornithinimicrobiaceae</taxon>
        <taxon>Ornithinimicrobium</taxon>
    </lineage>
</organism>
<protein>
    <submittedName>
        <fullName evidence="2">Uncharacterized protein</fullName>
    </submittedName>
</protein>
<feature type="region of interest" description="Disordered" evidence="1">
    <location>
        <begin position="525"/>
        <end position="560"/>
    </location>
</feature>
<dbReference type="OrthoDB" id="9148571at2"/>
<dbReference type="EMBL" id="CP031229">
    <property type="protein sequence ID" value="AXH95535.1"/>
    <property type="molecule type" value="Genomic_DNA"/>
</dbReference>
<accession>A0A345NKH7</accession>
<evidence type="ECO:0000313" key="3">
    <source>
        <dbReference type="Proteomes" id="UP000253790"/>
    </source>
</evidence>
<dbReference type="Proteomes" id="UP000253790">
    <property type="component" value="Chromosome"/>
</dbReference>
<proteinExistence type="predicted"/>
<gene>
    <name evidence="2" type="ORF">DV701_04785</name>
</gene>
<dbReference type="KEGG" id="orn:DV701_04785"/>
<dbReference type="RefSeq" id="WP_114927300.1">
    <property type="nucleotide sequence ID" value="NZ_CP031229.1"/>
</dbReference>
<evidence type="ECO:0000313" key="2">
    <source>
        <dbReference type="EMBL" id="AXH95535.1"/>
    </source>
</evidence>